<dbReference type="Gene3D" id="3.40.50.300">
    <property type="entry name" value="P-loop containing nucleotide triphosphate hydrolases"/>
    <property type="match status" value="1"/>
</dbReference>
<dbReference type="CDD" id="cd00063">
    <property type="entry name" value="FN3"/>
    <property type="match status" value="1"/>
</dbReference>
<dbReference type="InterPro" id="IPR003961">
    <property type="entry name" value="FN3_dom"/>
</dbReference>
<evidence type="ECO:0000313" key="7">
    <source>
        <dbReference type="EMBL" id="CAF3842793.1"/>
    </source>
</evidence>
<feature type="domain" description="Fibronectin type-III" evidence="3">
    <location>
        <begin position="520"/>
        <end position="620"/>
    </location>
</feature>
<dbReference type="Gene3D" id="2.60.40.10">
    <property type="entry name" value="Immunoglobulins"/>
    <property type="match status" value="1"/>
</dbReference>
<dbReference type="EMBL" id="CAJOAZ010000898">
    <property type="protein sequence ID" value="CAF3731596.1"/>
    <property type="molecule type" value="Genomic_DNA"/>
</dbReference>
<dbReference type="Pfam" id="PF21109">
    <property type="entry name" value="Stonustoxin_helical"/>
    <property type="match status" value="1"/>
</dbReference>
<evidence type="ECO:0000313" key="5">
    <source>
        <dbReference type="EMBL" id="CAF1372070.1"/>
    </source>
</evidence>
<dbReference type="Proteomes" id="UP000663891">
    <property type="component" value="Unassembled WGS sequence"/>
</dbReference>
<dbReference type="InterPro" id="IPR056072">
    <property type="entry name" value="SNTX_MACPF/CDC-like_dom"/>
</dbReference>
<dbReference type="Proteomes" id="UP000663844">
    <property type="component" value="Unassembled WGS sequence"/>
</dbReference>
<sequence>MAKDERTVIPALGQPFQLGMLYDQRRDQIIAGITLWDPDELRTKINSTPKPYTNYELVTEDSLNTKTHVLGIEAELKLSVLSGLVSVSGAAKYVDDQKTSNSQARITGKYTTTTQYDELTMNQLAEQNIKYTDVLNHPEINATHVVVGILYGADAFFIFDRTMSSDENYKDVQGKLNILVKQIPALTIDGHGQLNLNENQKNSSNNLTCKFYGDFRFNNIPTTFEGAVKLYCELPTMINHTDGIEGVPKKVWLHPLNAFAQYKIAKIVRNISCSLIDLSINRMEHLNELKIKINDLIDQNSALFDYFTSLKKQLIEFRSRLSEFDRQLKEDMRILLPKLRGGDAEASAFDNLFRKIDSSSFNTHKLESWVTLKNEELALLASFVSVLKQESISIVSTPLSALISDIKYNFVCRLCLHFTELNDTQLFQMSNYLHNHLSEANTSNSTLDNVNPWFQSPNIINEIRTELVQFLEFAKANKENSKLHFIVNEGHANDYNNAKGASVMLYKHGSLQNSFQIPNQPGVPSPNEITFNSITLKWAQPTYGYNDIIKYKISYCIYRNKQPNEEDNLWNEVMTDTAVELITVSNLIEKTPYVFKVQAVTPVGVSMPSDVSFPIETPQSQRKTATNGSTFNLEIKRKTRLSECLHIHELNYREEIINQTSNLRKCYVGRPTLVNGCLPQEKIIMVVGATGAGKSTMINAFVNYFYGTQWKDNFRLKLITEEDEGVNGVAQSQTKSQTKFITAYTLYKHQDCPVTYTLTIIDTPGFGDVQGIARDREITKQIREFFMMKGPHGIDHLDAIGFVIENSVNRLTPTQKYIFDSVLSLFGNDFASNIFVMITFADGQEPPVLAAIRDAKVPTKTCLKFNNSALFANNMLNNEEGDTNVDEMFWKLGRLSLRKFFIEFQNVQPISLTLTTEVLNERQHLEAFVQGIQQQIQIGLGKLEELKQEIELLKQLGNDILKNKSFTYKINVTKQHQISLPKGQFVTNCLRCNFTCHYPCTIVKDEEKYLCAAMNNKTKNATCTVCPDKCSWNSHVNNCYRYELYQENENRTFEDMKQRYQNAKMKGKTAQEMYEAIKNEYKATQNKVYDMIDRARQALERLDQIALKPNPLTIVNYIEIMIESETQEAKPGWMQRIEHLREAKTKAEMMQHANNQTTENLFVQSNNLRNLDNEYEKSLDQIEEHNTASK</sequence>
<dbReference type="InterPro" id="IPR027417">
    <property type="entry name" value="P-loop_NTPase"/>
</dbReference>
<dbReference type="InterPro" id="IPR030379">
    <property type="entry name" value="G_SEPTIN_dom"/>
</dbReference>
<keyword evidence="2" id="KW-0175">Coiled coil</keyword>
<gene>
    <name evidence="4" type="ORF">JYZ213_LOCUS35167</name>
    <name evidence="7" type="ORF">OKA104_LOCUS21002</name>
    <name evidence="6" type="ORF">OXD698_LOCUS14312</name>
    <name evidence="5" type="ORF">VCS650_LOCUS34917</name>
</gene>
<dbReference type="Pfam" id="PF24674">
    <property type="entry name" value="MACPF_SNTX"/>
    <property type="match status" value="1"/>
</dbReference>
<dbReference type="Pfam" id="PF18078">
    <property type="entry name" value="Thioredoxin_11"/>
    <property type="match status" value="1"/>
</dbReference>
<dbReference type="AlphaFoldDB" id="A0A815IQP2"/>
<dbReference type="InterPro" id="IPR013783">
    <property type="entry name" value="Ig-like_fold"/>
</dbReference>
<dbReference type="InterPro" id="IPR052090">
    <property type="entry name" value="Cytolytic_pore-forming_toxin"/>
</dbReference>
<feature type="coiled-coil region" evidence="2">
    <location>
        <begin position="929"/>
        <end position="963"/>
    </location>
</feature>
<dbReference type="InterPro" id="IPR048997">
    <property type="entry name" value="Stonustoxin-like_helical"/>
</dbReference>
<dbReference type="PANTHER" id="PTHR31594:SF14">
    <property type="entry name" value="FIBRONECTIN TYPE-III DOMAIN-CONTAINING PROTEIN"/>
    <property type="match status" value="1"/>
</dbReference>
<dbReference type="SUPFAM" id="SSF49265">
    <property type="entry name" value="Fibronectin type III"/>
    <property type="match status" value="1"/>
</dbReference>
<evidence type="ECO:0000259" key="3">
    <source>
        <dbReference type="PROSITE" id="PS50853"/>
    </source>
</evidence>
<keyword evidence="1" id="KW-0342">GTP-binding</keyword>
<dbReference type="Pfam" id="PF00041">
    <property type="entry name" value="fn3"/>
    <property type="match status" value="1"/>
</dbReference>
<dbReference type="PANTHER" id="PTHR31594">
    <property type="entry name" value="AIG1-TYPE G DOMAIN-CONTAINING PROTEIN"/>
    <property type="match status" value="1"/>
</dbReference>
<dbReference type="SMART" id="SM00060">
    <property type="entry name" value="FN3"/>
    <property type="match status" value="1"/>
</dbReference>
<evidence type="ECO:0000256" key="2">
    <source>
        <dbReference type="SAM" id="Coils"/>
    </source>
</evidence>
<dbReference type="EMBL" id="CAJNOG010000764">
    <property type="protein sequence ID" value="CAF1353371.1"/>
    <property type="molecule type" value="Genomic_DNA"/>
</dbReference>
<dbReference type="SUPFAM" id="SSF52540">
    <property type="entry name" value="P-loop containing nucleoside triphosphate hydrolases"/>
    <property type="match status" value="1"/>
</dbReference>
<comment type="similarity">
    <text evidence="1">Belongs to the TRAFAC class TrmE-Era-EngA-EngB-Septin-like GTPase superfamily. Septin GTPase family.</text>
</comment>
<accession>A0A815IQP2</accession>
<evidence type="ECO:0000256" key="1">
    <source>
        <dbReference type="RuleBase" id="RU004560"/>
    </source>
</evidence>
<feature type="coiled-coil region" evidence="2">
    <location>
        <begin position="1140"/>
        <end position="1188"/>
    </location>
</feature>
<organism evidence="5 8">
    <name type="scientific">Adineta steineri</name>
    <dbReference type="NCBI Taxonomy" id="433720"/>
    <lineage>
        <taxon>Eukaryota</taxon>
        <taxon>Metazoa</taxon>
        <taxon>Spiralia</taxon>
        <taxon>Gnathifera</taxon>
        <taxon>Rotifera</taxon>
        <taxon>Eurotatoria</taxon>
        <taxon>Bdelloidea</taxon>
        <taxon>Adinetida</taxon>
        <taxon>Adinetidae</taxon>
        <taxon>Adineta</taxon>
    </lineage>
</organism>
<proteinExistence type="inferred from homology"/>
<dbReference type="InterPro" id="IPR036116">
    <property type="entry name" value="FN3_sf"/>
</dbReference>
<dbReference type="PROSITE" id="PS50853">
    <property type="entry name" value="FN3"/>
    <property type="match status" value="1"/>
</dbReference>
<dbReference type="EMBL" id="CAJNON010000760">
    <property type="protein sequence ID" value="CAF1372070.1"/>
    <property type="molecule type" value="Genomic_DNA"/>
</dbReference>
<dbReference type="GO" id="GO:0005525">
    <property type="term" value="F:GTP binding"/>
    <property type="evidence" value="ECO:0007669"/>
    <property type="project" value="UniProtKB-KW"/>
</dbReference>
<dbReference type="EMBL" id="CAJOAY010001434">
    <property type="protein sequence ID" value="CAF3842793.1"/>
    <property type="molecule type" value="Genomic_DNA"/>
</dbReference>
<comment type="caution">
    <text evidence="5">The sequence shown here is derived from an EMBL/GenBank/DDBJ whole genome shotgun (WGS) entry which is preliminary data.</text>
</comment>
<dbReference type="InterPro" id="IPR040581">
    <property type="entry name" value="Thioredoxin_11"/>
</dbReference>
<dbReference type="Proteomes" id="UP000663845">
    <property type="component" value="Unassembled WGS sequence"/>
</dbReference>
<evidence type="ECO:0000313" key="4">
    <source>
        <dbReference type="EMBL" id="CAF1353371.1"/>
    </source>
</evidence>
<dbReference type="CDD" id="cd00882">
    <property type="entry name" value="Ras_like_GTPase"/>
    <property type="match status" value="1"/>
</dbReference>
<dbReference type="OrthoDB" id="8954335at2759"/>
<reference evidence="5" key="1">
    <citation type="submission" date="2021-02" db="EMBL/GenBank/DDBJ databases">
        <authorList>
            <person name="Nowell W R."/>
        </authorList>
    </citation>
    <scope>NUCLEOTIDE SEQUENCE</scope>
</reference>
<evidence type="ECO:0000313" key="6">
    <source>
        <dbReference type="EMBL" id="CAF3731596.1"/>
    </source>
</evidence>
<protein>
    <recommendedName>
        <fullName evidence="3">Fibronectin type-III domain-containing protein</fullName>
    </recommendedName>
</protein>
<evidence type="ECO:0000313" key="8">
    <source>
        <dbReference type="Proteomes" id="UP000663891"/>
    </source>
</evidence>
<name>A0A815IQP2_9BILA</name>
<keyword evidence="1" id="KW-0547">Nucleotide-binding</keyword>
<dbReference type="Proteomes" id="UP000663881">
    <property type="component" value="Unassembled WGS sequence"/>
</dbReference>
<dbReference type="Pfam" id="PF00735">
    <property type="entry name" value="Septin"/>
    <property type="match status" value="1"/>
</dbReference>